<gene>
    <name evidence="2" type="ORF">ACFQBQ_16730</name>
</gene>
<reference evidence="3" key="1">
    <citation type="journal article" date="2019" name="Int. J. Syst. Evol. Microbiol.">
        <title>The Global Catalogue of Microorganisms (GCM) 10K type strain sequencing project: providing services to taxonomists for standard genome sequencing and annotation.</title>
        <authorList>
            <consortium name="The Broad Institute Genomics Platform"/>
            <consortium name="The Broad Institute Genome Sequencing Center for Infectious Disease"/>
            <person name="Wu L."/>
            <person name="Ma J."/>
        </authorList>
    </citation>
    <scope>NUCLEOTIDE SEQUENCE [LARGE SCALE GENOMIC DNA]</scope>
    <source>
        <strain evidence="3">CGMCC 1.16026</strain>
    </source>
</reference>
<feature type="signal peptide" evidence="1">
    <location>
        <begin position="1"/>
        <end position="41"/>
    </location>
</feature>
<dbReference type="RefSeq" id="WP_263370901.1">
    <property type="nucleotide sequence ID" value="NZ_JAGSYD010000002.1"/>
</dbReference>
<protein>
    <submittedName>
        <fullName evidence="2">DUF1501 domain-containing protein</fullName>
    </submittedName>
</protein>
<dbReference type="PANTHER" id="PTHR43737">
    <property type="entry name" value="BLL7424 PROTEIN"/>
    <property type="match status" value="1"/>
</dbReference>
<keyword evidence="1" id="KW-0732">Signal</keyword>
<accession>A0ABW1ZCH3</accession>
<feature type="chain" id="PRO_5045928723" evidence="1">
    <location>
        <begin position="42"/>
        <end position="459"/>
    </location>
</feature>
<dbReference type="Pfam" id="PF07394">
    <property type="entry name" value="DUF1501"/>
    <property type="match status" value="1"/>
</dbReference>
<dbReference type="InterPro" id="IPR006311">
    <property type="entry name" value="TAT_signal"/>
</dbReference>
<dbReference type="InterPro" id="IPR010869">
    <property type="entry name" value="DUF1501"/>
</dbReference>
<evidence type="ECO:0000256" key="1">
    <source>
        <dbReference type="SAM" id="SignalP"/>
    </source>
</evidence>
<sequence length="459" mass="49637">MAATTPFVTSRRNVLKMAGAGFGHLALAGLMGSLASKAAHAEVNALNPLAPKKPPLPVKAKRIIFLFMEGAMSSVDTFEYKPQLEKLNGKAGPGGGTITASRFSFQQYGQSGAYFSELLPHIATHADEFCFLRGLYTDTPAHPQAVVQLHTGSSNASLTRPSMGAWLLYGLGSENQNLPGYITINPPVAFGGASNYGSAFLPAYYQGSPITDSGVMPNIASVTPRDLERQQIDLIQDINHEEQAKPGAPEAIEGVIKSYELGFRMQDTVPSLLDISKEPRHVLDAYGAKPGLEGSFGRQCLMARRLSEAGVRFVEIRQPGWDHHTNLHNGLIEQSRRIDQPIAALLTDLKQRGLLDDTLVLFGSEFGRLPTSQGNDGRDHNITGYAMAMAGAGVKKGFSYGGTDELGMAAVEGRMHINDLHATILALMGIDHEQLTYRYEGRDFRLTNVAGVVQQQIFA</sequence>
<comment type="caution">
    <text evidence="2">The sequence shown here is derived from an EMBL/GenBank/DDBJ whole genome shotgun (WGS) entry which is preliminary data.</text>
</comment>
<dbReference type="SUPFAM" id="SSF53649">
    <property type="entry name" value="Alkaline phosphatase-like"/>
    <property type="match status" value="1"/>
</dbReference>
<organism evidence="2 3">
    <name type="scientific">Granulicella cerasi</name>
    <dbReference type="NCBI Taxonomy" id="741063"/>
    <lineage>
        <taxon>Bacteria</taxon>
        <taxon>Pseudomonadati</taxon>
        <taxon>Acidobacteriota</taxon>
        <taxon>Terriglobia</taxon>
        <taxon>Terriglobales</taxon>
        <taxon>Acidobacteriaceae</taxon>
        <taxon>Granulicella</taxon>
    </lineage>
</organism>
<dbReference type="Gene3D" id="3.40.720.10">
    <property type="entry name" value="Alkaline Phosphatase, subunit A"/>
    <property type="match status" value="1"/>
</dbReference>
<evidence type="ECO:0000313" key="2">
    <source>
        <dbReference type="EMBL" id="MFC6647185.1"/>
    </source>
</evidence>
<dbReference type="PANTHER" id="PTHR43737:SF1">
    <property type="entry name" value="DUF1501 DOMAIN-CONTAINING PROTEIN"/>
    <property type="match status" value="1"/>
</dbReference>
<dbReference type="PROSITE" id="PS51318">
    <property type="entry name" value="TAT"/>
    <property type="match status" value="1"/>
</dbReference>
<name>A0ABW1ZCH3_9BACT</name>
<evidence type="ECO:0000313" key="3">
    <source>
        <dbReference type="Proteomes" id="UP001596391"/>
    </source>
</evidence>
<dbReference type="InterPro" id="IPR017850">
    <property type="entry name" value="Alkaline_phosphatase_core_sf"/>
</dbReference>
<proteinExistence type="predicted"/>
<dbReference type="Proteomes" id="UP001596391">
    <property type="component" value="Unassembled WGS sequence"/>
</dbReference>
<keyword evidence="3" id="KW-1185">Reference proteome</keyword>
<dbReference type="EMBL" id="JBHSWI010000001">
    <property type="protein sequence ID" value="MFC6647185.1"/>
    <property type="molecule type" value="Genomic_DNA"/>
</dbReference>